<dbReference type="EMBL" id="JARGYC010000003">
    <property type="protein sequence ID" value="MDF0599457.1"/>
    <property type="molecule type" value="Genomic_DNA"/>
</dbReference>
<evidence type="ECO:0000313" key="6">
    <source>
        <dbReference type="Proteomes" id="UP001220964"/>
    </source>
</evidence>
<dbReference type="GO" id="GO:0006355">
    <property type="term" value="P:regulation of DNA-templated transcription"/>
    <property type="evidence" value="ECO:0007669"/>
    <property type="project" value="InterPro"/>
</dbReference>
<gene>
    <name evidence="5" type="ORF">P1J78_01815</name>
</gene>
<dbReference type="InterPro" id="IPR000595">
    <property type="entry name" value="cNMP-bd_dom"/>
</dbReference>
<keyword evidence="6" id="KW-1185">Reference proteome</keyword>
<evidence type="ECO:0000256" key="3">
    <source>
        <dbReference type="ARBA" id="ARBA00023163"/>
    </source>
</evidence>
<dbReference type="Gene3D" id="2.60.120.10">
    <property type="entry name" value="Jelly Rolls"/>
    <property type="match status" value="1"/>
</dbReference>
<dbReference type="Proteomes" id="UP001220964">
    <property type="component" value="Unassembled WGS sequence"/>
</dbReference>
<keyword evidence="3" id="KW-0804">Transcription</keyword>
<dbReference type="Gene3D" id="1.10.10.10">
    <property type="entry name" value="Winged helix-like DNA-binding domain superfamily/Winged helix DNA-binding domain"/>
    <property type="match status" value="1"/>
</dbReference>
<dbReference type="InterPro" id="IPR036390">
    <property type="entry name" value="WH_DNA-bd_sf"/>
</dbReference>
<dbReference type="InterPro" id="IPR018490">
    <property type="entry name" value="cNMP-bd_dom_sf"/>
</dbReference>
<dbReference type="InterPro" id="IPR014710">
    <property type="entry name" value="RmlC-like_jellyroll"/>
</dbReference>
<accession>A0AAE3NP73</accession>
<name>A0AAE3NP73_9RHOB</name>
<comment type="caution">
    <text evidence="5">The sequence shown here is derived from an EMBL/GenBank/DDBJ whole genome shotgun (WGS) entry which is preliminary data.</text>
</comment>
<organism evidence="5 6">
    <name type="scientific">Psychromarinibacter sediminicola</name>
    <dbReference type="NCBI Taxonomy" id="3033385"/>
    <lineage>
        <taxon>Bacteria</taxon>
        <taxon>Pseudomonadati</taxon>
        <taxon>Pseudomonadota</taxon>
        <taxon>Alphaproteobacteria</taxon>
        <taxon>Rhodobacterales</taxon>
        <taxon>Paracoccaceae</taxon>
        <taxon>Psychromarinibacter</taxon>
    </lineage>
</organism>
<dbReference type="SUPFAM" id="SSF46785">
    <property type="entry name" value="Winged helix' DNA-binding domain"/>
    <property type="match status" value="1"/>
</dbReference>
<dbReference type="RefSeq" id="WP_275565603.1">
    <property type="nucleotide sequence ID" value="NZ_JARGYC010000003.1"/>
</dbReference>
<keyword evidence="2" id="KW-0238">DNA-binding</keyword>
<protein>
    <submittedName>
        <fullName evidence="5">Crp/Fnr family transcriptional regulator</fullName>
    </submittedName>
</protein>
<reference evidence="5" key="1">
    <citation type="submission" date="2023-03" db="EMBL/GenBank/DDBJ databases">
        <title>Multiphase analysis and comparison of six strains from genera Psychromarinibacter, Lutimaribacter, and Maritimibacter, including a novel species: Psychromarinibacter sediminicola sp. nov.</title>
        <authorList>
            <person name="Wang Y.-H."/>
            <person name="Ye M.-Q."/>
            <person name="Du Z.-J."/>
        </authorList>
    </citation>
    <scope>NUCLEOTIDE SEQUENCE</scope>
    <source>
        <strain evidence="5">C21-152</strain>
    </source>
</reference>
<dbReference type="SMART" id="SM00419">
    <property type="entry name" value="HTH_CRP"/>
    <property type="match status" value="1"/>
</dbReference>
<sequence>MKNATAKRLGHGAALNREDLARLDRFLHPVRRVPAGTDLIQRGETVSCVRLMISGLSARYKLLPDGRRSIMALLLPGDFCDLHVGVLGHMDHSVMTLAESEVVETSQSDIDGMMGAFPNIARGMRWIDMVDQSITREWLVSMGRRRADRQMAHFFCEIYHRMDMIDEVGSNSFALPMTQEELADTLGITPVHALRVLQSLRQSGMVQFQDGRISIPKLDSLETFAEFEGDYLHLGRS</sequence>
<dbReference type="InterPro" id="IPR012318">
    <property type="entry name" value="HTH_CRP"/>
</dbReference>
<proteinExistence type="predicted"/>
<dbReference type="InterPro" id="IPR036388">
    <property type="entry name" value="WH-like_DNA-bd_sf"/>
</dbReference>
<keyword evidence="1" id="KW-0805">Transcription regulation</keyword>
<dbReference type="CDD" id="cd00038">
    <property type="entry name" value="CAP_ED"/>
    <property type="match status" value="1"/>
</dbReference>
<evidence type="ECO:0000256" key="2">
    <source>
        <dbReference type="ARBA" id="ARBA00023125"/>
    </source>
</evidence>
<dbReference type="Pfam" id="PF00027">
    <property type="entry name" value="cNMP_binding"/>
    <property type="match status" value="1"/>
</dbReference>
<dbReference type="AlphaFoldDB" id="A0AAE3NP73"/>
<dbReference type="PROSITE" id="PS51063">
    <property type="entry name" value="HTH_CRP_2"/>
    <property type="match status" value="1"/>
</dbReference>
<evidence type="ECO:0000259" key="4">
    <source>
        <dbReference type="PROSITE" id="PS51063"/>
    </source>
</evidence>
<dbReference type="SUPFAM" id="SSF51206">
    <property type="entry name" value="cAMP-binding domain-like"/>
    <property type="match status" value="1"/>
</dbReference>
<evidence type="ECO:0000313" key="5">
    <source>
        <dbReference type="EMBL" id="MDF0599457.1"/>
    </source>
</evidence>
<dbReference type="Pfam" id="PF13545">
    <property type="entry name" value="HTH_Crp_2"/>
    <property type="match status" value="1"/>
</dbReference>
<feature type="domain" description="HTH crp-type" evidence="4">
    <location>
        <begin position="145"/>
        <end position="219"/>
    </location>
</feature>
<dbReference type="GO" id="GO:0003677">
    <property type="term" value="F:DNA binding"/>
    <property type="evidence" value="ECO:0007669"/>
    <property type="project" value="UniProtKB-KW"/>
</dbReference>
<evidence type="ECO:0000256" key="1">
    <source>
        <dbReference type="ARBA" id="ARBA00023015"/>
    </source>
</evidence>